<dbReference type="AlphaFoldDB" id="A0A6T6B1I6"/>
<gene>
    <name evidence="2" type="ORF">CCAE0312_LOCUS1910</name>
    <name evidence="3" type="ORF">CCAE0312_LOCUS1911</name>
</gene>
<protein>
    <submittedName>
        <fullName evidence="3">Uncharacterized protein</fullName>
    </submittedName>
</protein>
<name>A0A6T6B1I6_9RHOD</name>
<evidence type="ECO:0000256" key="1">
    <source>
        <dbReference type="SAM" id="Coils"/>
    </source>
</evidence>
<dbReference type="EMBL" id="HBGH01003509">
    <property type="protein sequence ID" value="CAD9228956.1"/>
    <property type="molecule type" value="Transcribed_RNA"/>
</dbReference>
<feature type="coiled-coil region" evidence="1">
    <location>
        <begin position="84"/>
        <end position="118"/>
    </location>
</feature>
<accession>A0A6T6B1I6</accession>
<reference evidence="3" key="1">
    <citation type="submission" date="2021-01" db="EMBL/GenBank/DDBJ databases">
        <authorList>
            <person name="Corre E."/>
            <person name="Pelletier E."/>
            <person name="Niang G."/>
            <person name="Scheremetjew M."/>
            <person name="Finn R."/>
            <person name="Kale V."/>
            <person name="Holt S."/>
            <person name="Cochrane G."/>
            <person name="Meng A."/>
            <person name="Brown T."/>
            <person name="Cohen L."/>
        </authorList>
    </citation>
    <scope>NUCLEOTIDE SEQUENCE</scope>
    <source>
        <strain evidence="3">SAG 36.94</strain>
    </source>
</reference>
<evidence type="ECO:0000313" key="3">
    <source>
        <dbReference type="EMBL" id="CAD9228956.1"/>
    </source>
</evidence>
<proteinExistence type="predicted"/>
<evidence type="ECO:0000313" key="2">
    <source>
        <dbReference type="EMBL" id="CAD9228951.1"/>
    </source>
</evidence>
<sequence>MDRDDRAVVTDRARKGELVELGEERDSVHCGTSHSESSLVDETLALSLAGEQTLIRNKVAEMTTLLADAESKTSRRLGQTSQKFLEASRNVRSLRNDLQDITRQMTRIRDRFSQLEALEKNDGLPDKAC</sequence>
<dbReference type="EMBL" id="HBGH01003508">
    <property type="protein sequence ID" value="CAD9228951.1"/>
    <property type="molecule type" value="Transcribed_RNA"/>
</dbReference>
<organism evidence="3">
    <name type="scientific">Compsopogon caeruleus</name>
    <dbReference type="NCBI Taxonomy" id="31354"/>
    <lineage>
        <taxon>Eukaryota</taxon>
        <taxon>Rhodophyta</taxon>
        <taxon>Compsopogonophyceae</taxon>
        <taxon>Compsopogonales</taxon>
        <taxon>Compsopogonaceae</taxon>
        <taxon>Compsopogon</taxon>
    </lineage>
</organism>
<keyword evidence="1" id="KW-0175">Coiled coil</keyword>